<dbReference type="Pfam" id="PF16787">
    <property type="entry name" value="NDC10_II"/>
    <property type="match status" value="1"/>
</dbReference>
<dbReference type="InterPro" id="IPR031872">
    <property type="entry name" value="NDC10_II"/>
</dbReference>
<gene>
    <name evidence="2" type="ORF">A0J61_11967</name>
</gene>
<feature type="domain" description="Ndc10" evidence="1">
    <location>
        <begin position="3"/>
        <end position="184"/>
    </location>
</feature>
<dbReference type="AlphaFoldDB" id="A0A1C7LJX1"/>
<reference evidence="2 3" key="1">
    <citation type="submission" date="2016-03" db="EMBL/GenBank/DDBJ databases">
        <title>Choanephora cucurbitarum.</title>
        <authorList>
            <person name="Min B."/>
            <person name="Park H."/>
            <person name="Park J.-H."/>
            <person name="Shin H.-D."/>
            <person name="Choi I.-G."/>
        </authorList>
    </citation>
    <scope>NUCLEOTIDE SEQUENCE [LARGE SCALE GENOMIC DNA]</scope>
    <source>
        <strain evidence="2 3">KUS-F28377</strain>
    </source>
</reference>
<organism evidence="2 3">
    <name type="scientific">Choanephora cucurbitarum</name>
    <dbReference type="NCBI Taxonomy" id="101091"/>
    <lineage>
        <taxon>Eukaryota</taxon>
        <taxon>Fungi</taxon>
        <taxon>Fungi incertae sedis</taxon>
        <taxon>Mucoromycota</taxon>
        <taxon>Mucoromycotina</taxon>
        <taxon>Mucoromycetes</taxon>
        <taxon>Mucorales</taxon>
        <taxon>Mucorineae</taxon>
        <taxon>Choanephoraceae</taxon>
        <taxon>Choanephoroideae</taxon>
        <taxon>Choanephora</taxon>
    </lineage>
</organism>
<keyword evidence="3" id="KW-1185">Reference proteome</keyword>
<proteinExistence type="predicted"/>
<evidence type="ECO:0000313" key="2">
    <source>
        <dbReference type="EMBL" id="OBZ63610.1"/>
    </source>
</evidence>
<dbReference type="OrthoDB" id="428577at2759"/>
<dbReference type="Proteomes" id="UP000093000">
    <property type="component" value="Unassembled WGS sequence"/>
</dbReference>
<dbReference type="STRING" id="101091.A0A1C7LJX1"/>
<dbReference type="Gene3D" id="1.10.443.20">
    <property type="entry name" value="Centromere DNA-binding protein complex CBF3 subunit, domain 2"/>
    <property type="match status" value="1"/>
</dbReference>
<feature type="non-terminal residue" evidence="2">
    <location>
        <position position="185"/>
    </location>
</feature>
<dbReference type="EMBL" id="LUGH01002784">
    <property type="protein sequence ID" value="OBZ63610.1"/>
    <property type="molecule type" value="Genomic_DNA"/>
</dbReference>
<dbReference type="InterPro" id="IPR038279">
    <property type="entry name" value="Ndc10_dom2_sf"/>
</dbReference>
<sequence length="185" mass="20626">MNEEFPDLSRNEHWFDIKVLKGNKGITNEIDYSTQYKSVCKAFDACGINSQKKTHAGRGCGALHAEVAGASEDQLRRHGRWNAQSMENNYLTSLPRQSIRVINGFPALPRASATPSEDLQAKIFPLVDQILSRVGSGYTEGSEELSSSTYPKTICGQVLLLLLKKLQVIFLKDLVFLKVDYPTHP</sequence>
<dbReference type="GO" id="GO:0003677">
    <property type="term" value="F:DNA binding"/>
    <property type="evidence" value="ECO:0007669"/>
    <property type="project" value="InterPro"/>
</dbReference>
<comment type="caution">
    <text evidence="2">The sequence shown here is derived from an EMBL/GenBank/DDBJ whole genome shotgun (WGS) entry which is preliminary data.</text>
</comment>
<dbReference type="InParanoid" id="A0A1C7LJX1"/>
<evidence type="ECO:0000313" key="3">
    <source>
        <dbReference type="Proteomes" id="UP000093000"/>
    </source>
</evidence>
<protein>
    <recommendedName>
        <fullName evidence="1">Ndc10 domain-containing protein</fullName>
    </recommendedName>
</protein>
<name>A0A1C7LJX1_9FUNG</name>
<evidence type="ECO:0000259" key="1">
    <source>
        <dbReference type="Pfam" id="PF16787"/>
    </source>
</evidence>
<accession>A0A1C7LJX1</accession>